<dbReference type="InterPro" id="IPR013527">
    <property type="entry name" value="YicC-like_N"/>
</dbReference>
<organism evidence="2">
    <name type="scientific">marine sediment metagenome</name>
    <dbReference type="NCBI Taxonomy" id="412755"/>
    <lineage>
        <taxon>unclassified sequences</taxon>
        <taxon>metagenomes</taxon>
        <taxon>ecological metagenomes</taxon>
    </lineage>
</organism>
<gene>
    <name evidence="2" type="ORF">LCGC14_1596030</name>
</gene>
<dbReference type="GO" id="GO:0004521">
    <property type="term" value="F:RNA endonuclease activity"/>
    <property type="evidence" value="ECO:0007669"/>
    <property type="project" value="InterPro"/>
</dbReference>
<name>A0A0F9KT70_9ZZZZ</name>
<reference evidence="2" key="1">
    <citation type="journal article" date="2015" name="Nature">
        <title>Complex archaea that bridge the gap between prokaryotes and eukaryotes.</title>
        <authorList>
            <person name="Spang A."/>
            <person name="Saw J.H."/>
            <person name="Jorgensen S.L."/>
            <person name="Zaremba-Niedzwiedzka K."/>
            <person name="Martijn J."/>
            <person name="Lind A.E."/>
            <person name="van Eijk R."/>
            <person name="Schleper C."/>
            <person name="Guy L."/>
            <person name="Ettema T.J."/>
        </authorList>
    </citation>
    <scope>NUCLEOTIDE SEQUENCE</scope>
</reference>
<dbReference type="EMBL" id="LAZR01012739">
    <property type="protein sequence ID" value="KKM25333.1"/>
    <property type="molecule type" value="Genomic_DNA"/>
</dbReference>
<dbReference type="PANTHER" id="PTHR30636:SF3">
    <property type="entry name" value="UPF0701 PROTEIN YICC"/>
    <property type="match status" value="1"/>
</dbReference>
<proteinExistence type="predicted"/>
<dbReference type="Pfam" id="PF03755">
    <property type="entry name" value="YicC-like_N"/>
    <property type="match status" value="1"/>
</dbReference>
<evidence type="ECO:0000313" key="2">
    <source>
        <dbReference type="EMBL" id="KKM25333.1"/>
    </source>
</evidence>
<evidence type="ECO:0000259" key="1">
    <source>
        <dbReference type="Pfam" id="PF03755"/>
    </source>
</evidence>
<dbReference type="InterPro" id="IPR005229">
    <property type="entry name" value="YicC/YloC-like"/>
</dbReference>
<accession>A0A0F9KT70</accession>
<protein>
    <recommendedName>
        <fullName evidence="1">Endoribonuclease YicC-like N-terminal domain-containing protein</fullName>
    </recommendedName>
</protein>
<dbReference type="AlphaFoldDB" id="A0A0F9KT70"/>
<feature type="domain" description="Endoribonuclease YicC-like N-terminal" evidence="1">
    <location>
        <begin position="2"/>
        <end position="149"/>
    </location>
</feature>
<comment type="caution">
    <text evidence="2">The sequence shown here is derived from an EMBL/GenBank/DDBJ whole genome shotgun (WGS) entry which is preliminary data.</text>
</comment>
<sequence length="149" mass="17345">MIKSMTGFGRAELKDEEKMILVEIRSLNNKYIKINTKIPESLTDFEERIGKLIRKEMLRGTINLTLEYKTSEQEPKCFINKDVLREYYSSICEAREEISSEQDISLEKLISLPGVLEFKKDVGNGKVTEDLWLELEKSIKLAIEDLKHM</sequence>
<dbReference type="PANTHER" id="PTHR30636">
    <property type="entry name" value="UPF0701 PROTEIN YICC"/>
    <property type="match status" value="1"/>
</dbReference>